<gene>
    <name evidence="1" type="ORF">Pla8534_67350</name>
</gene>
<dbReference type="Proteomes" id="UP000317648">
    <property type="component" value="Chromosome"/>
</dbReference>
<name>A0A518E405_9BACT</name>
<dbReference type="KEGG" id="lcre:Pla8534_67350"/>
<dbReference type="AlphaFoldDB" id="A0A518E405"/>
<dbReference type="EMBL" id="CP036433">
    <property type="protein sequence ID" value="QDU98824.1"/>
    <property type="molecule type" value="Genomic_DNA"/>
</dbReference>
<reference evidence="1 2" key="1">
    <citation type="submission" date="2019-02" db="EMBL/GenBank/DDBJ databases">
        <title>Deep-cultivation of Planctomycetes and their phenomic and genomic characterization uncovers novel biology.</title>
        <authorList>
            <person name="Wiegand S."/>
            <person name="Jogler M."/>
            <person name="Boedeker C."/>
            <person name="Pinto D."/>
            <person name="Vollmers J."/>
            <person name="Rivas-Marin E."/>
            <person name="Kohn T."/>
            <person name="Peeters S.H."/>
            <person name="Heuer A."/>
            <person name="Rast P."/>
            <person name="Oberbeckmann S."/>
            <person name="Bunk B."/>
            <person name="Jeske O."/>
            <person name="Meyerdierks A."/>
            <person name="Storesund J.E."/>
            <person name="Kallscheuer N."/>
            <person name="Luecker S."/>
            <person name="Lage O.M."/>
            <person name="Pohl T."/>
            <person name="Merkel B.J."/>
            <person name="Hornburger P."/>
            <person name="Mueller R.-W."/>
            <person name="Bruemmer F."/>
            <person name="Labrenz M."/>
            <person name="Spormann A.M."/>
            <person name="Op den Camp H."/>
            <person name="Overmann J."/>
            <person name="Amann R."/>
            <person name="Jetten M.S.M."/>
            <person name="Mascher T."/>
            <person name="Medema M.H."/>
            <person name="Devos D.P."/>
            <person name="Kaster A.-K."/>
            <person name="Ovreas L."/>
            <person name="Rohde M."/>
            <person name="Galperin M.Y."/>
            <person name="Jogler C."/>
        </authorList>
    </citation>
    <scope>NUCLEOTIDE SEQUENCE [LARGE SCALE GENOMIC DNA]</scope>
    <source>
        <strain evidence="1 2">Pla85_3_4</strain>
    </source>
</reference>
<evidence type="ECO:0000313" key="1">
    <source>
        <dbReference type="EMBL" id="QDU98824.1"/>
    </source>
</evidence>
<organism evidence="1 2">
    <name type="scientific">Lignipirellula cremea</name>
    <dbReference type="NCBI Taxonomy" id="2528010"/>
    <lineage>
        <taxon>Bacteria</taxon>
        <taxon>Pseudomonadati</taxon>
        <taxon>Planctomycetota</taxon>
        <taxon>Planctomycetia</taxon>
        <taxon>Pirellulales</taxon>
        <taxon>Pirellulaceae</taxon>
        <taxon>Lignipirellula</taxon>
    </lineage>
</organism>
<evidence type="ECO:0000313" key="2">
    <source>
        <dbReference type="Proteomes" id="UP000317648"/>
    </source>
</evidence>
<keyword evidence="2" id="KW-1185">Reference proteome</keyword>
<protein>
    <submittedName>
        <fullName evidence="1">Uncharacterized protein</fullName>
    </submittedName>
</protein>
<accession>A0A518E405</accession>
<proteinExistence type="predicted"/>
<sequence length="53" mass="5794">MPATEVLVSGVAFETDWLPNGFWQPGSWQPVRKFAIPAGDPIETADEKMSSDS</sequence>